<dbReference type="RefSeq" id="WP_067978124.1">
    <property type="nucleotide sequence ID" value="NZ_CP014163.1"/>
</dbReference>
<dbReference type="EMBL" id="CP014163">
    <property type="protein sequence ID" value="AMB99059.1"/>
    <property type="molecule type" value="Genomic_DNA"/>
</dbReference>
<dbReference type="Proteomes" id="UP000062260">
    <property type="component" value="Chromosome"/>
</dbReference>
<gene>
    <name evidence="1" type="ORF">AWM75_03155</name>
</gene>
<sequence length="155" mass="17227">MANQIKAVLSAGQAEEFNKLTLDQAKGDVDQALQSIQTFVDQFQSEFTPGHVNIFALEALPKRRDGVARTAILLVNLTGSTLQALAGKLQLEVDDFGVNFEPVDWQVDHDFLGDWQDHEAIMIVDDFPFQGLPTQPSYQAENLSLTVEDFFITEA</sequence>
<name>A0A0X8FKN0_9LACT</name>
<organism evidence="1 2">
    <name type="scientific">Aerococcus urinaehominis</name>
    <dbReference type="NCBI Taxonomy" id="128944"/>
    <lineage>
        <taxon>Bacteria</taxon>
        <taxon>Bacillati</taxon>
        <taxon>Bacillota</taxon>
        <taxon>Bacilli</taxon>
        <taxon>Lactobacillales</taxon>
        <taxon>Aerococcaceae</taxon>
        <taxon>Aerococcus</taxon>
    </lineage>
</organism>
<reference evidence="1 2" key="1">
    <citation type="journal article" date="2016" name="Genome Announc.">
        <title>Complete Genome Sequences of Aerococcus christensenii CCUG 28831T, Aerococcus sanguinicola CCUG 43001T, Aerococcus urinae CCUG 36881T, Aerococcus urinaeequi CCUG 28094T, Aerococcus urinaehominis CCUG 42038 BT, and Aerococcus viridans CCUG 4311T.</title>
        <authorList>
            <person name="Carkaci D."/>
            <person name="Dargis R."/>
            <person name="Nielsen X.C."/>
            <person name="Skovgaard O."/>
            <person name="Fuursted K."/>
            <person name="Christensen J.J."/>
        </authorList>
    </citation>
    <scope>NUCLEOTIDE SEQUENCE [LARGE SCALE GENOMIC DNA]</scope>
    <source>
        <strain evidence="1 2">CCUG42038B</strain>
    </source>
</reference>
<dbReference type="AlphaFoldDB" id="A0A0X8FKN0"/>
<accession>A0A0X8FKN0</accession>
<proteinExistence type="predicted"/>
<dbReference type="OrthoDB" id="2135207at2"/>
<dbReference type="KEGG" id="auh:AWM75_03155"/>
<protein>
    <submittedName>
        <fullName evidence="1">Uncharacterized protein</fullName>
    </submittedName>
</protein>
<keyword evidence="2" id="KW-1185">Reference proteome</keyword>
<reference evidence="2" key="2">
    <citation type="submission" date="2016-01" db="EMBL/GenBank/DDBJ databases">
        <title>Six Aerococcus type strain genome sequencing and assembly using PacBio and Illumina Hiseq.</title>
        <authorList>
            <person name="Carkaci D."/>
            <person name="Dargis R."/>
            <person name="Nielsen X.C."/>
            <person name="Skovgaard O."/>
            <person name="Fuursted K."/>
            <person name="Christensen J.J."/>
        </authorList>
    </citation>
    <scope>NUCLEOTIDE SEQUENCE [LARGE SCALE GENOMIC DNA]</scope>
    <source>
        <strain evidence="2">CCUG42038B</strain>
    </source>
</reference>
<evidence type="ECO:0000313" key="1">
    <source>
        <dbReference type="EMBL" id="AMB99059.1"/>
    </source>
</evidence>
<evidence type="ECO:0000313" key="2">
    <source>
        <dbReference type="Proteomes" id="UP000062260"/>
    </source>
</evidence>